<protein>
    <submittedName>
        <fullName evidence="2">Uncharacterized protein</fullName>
    </submittedName>
</protein>
<evidence type="ECO:0000313" key="2">
    <source>
        <dbReference type="EMBL" id="MDR6553828.1"/>
    </source>
</evidence>
<reference evidence="2 3" key="1">
    <citation type="submission" date="2023-07" db="EMBL/GenBank/DDBJ databases">
        <title>Sorghum-associated microbial communities from plants grown in Nebraska, USA.</title>
        <authorList>
            <person name="Schachtman D."/>
        </authorList>
    </citation>
    <scope>NUCLEOTIDE SEQUENCE [LARGE SCALE GENOMIC DNA]</scope>
    <source>
        <strain evidence="2 3">CC258</strain>
    </source>
</reference>
<proteinExistence type="predicted"/>
<evidence type="ECO:0000313" key="3">
    <source>
        <dbReference type="Proteomes" id="UP001267290"/>
    </source>
</evidence>
<comment type="caution">
    <text evidence="2">The sequence shown here is derived from an EMBL/GenBank/DDBJ whole genome shotgun (WGS) entry which is preliminary data.</text>
</comment>
<sequence>MVRIQFKSIHIDDISENSSVNKGSNRISGRRHSAKSNQGLGEISGEHTVVIGGQHTVLDNDKFDVIPISRKS</sequence>
<organism evidence="2 3">
    <name type="scientific">Paenibacillus qinlingensis</name>
    <dbReference type="NCBI Taxonomy" id="1837343"/>
    <lineage>
        <taxon>Bacteria</taxon>
        <taxon>Bacillati</taxon>
        <taxon>Bacillota</taxon>
        <taxon>Bacilli</taxon>
        <taxon>Bacillales</taxon>
        <taxon>Paenibacillaceae</taxon>
        <taxon>Paenibacillus</taxon>
    </lineage>
</organism>
<dbReference type="EMBL" id="JAVDSB010000012">
    <property type="protein sequence ID" value="MDR6553828.1"/>
    <property type="molecule type" value="Genomic_DNA"/>
</dbReference>
<feature type="compositionally biased region" description="Polar residues" evidence="1">
    <location>
        <begin position="17"/>
        <end position="27"/>
    </location>
</feature>
<gene>
    <name evidence="2" type="ORF">J2736_005038</name>
</gene>
<keyword evidence="3" id="KW-1185">Reference proteome</keyword>
<dbReference type="RefSeq" id="WP_310501271.1">
    <property type="nucleotide sequence ID" value="NZ_JAVDSB010000012.1"/>
</dbReference>
<name>A0ABU1P247_9BACL</name>
<accession>A0ABU1P247</accession>
<evidence type="ECO:0000256" key="1">
    <source>
        <dbReference type="SAM" id="MobiDB-lite"/>
    </source>
</evidence>
<dbReference type="Proteomes" id="UP001267290">
    <property type="component" value="Unassembled WGS sequence"/>
</dbReference>
<feature type="region of interest" description="Disordered" evidence="1">
    <location>
        <begin position="17"/>
        <end position="41"/>
    </location>
</feature>